<evidence type="ECO:0000313" key="3">
    <source>
        <dbReference type="Proteomes" id="UP000282971"/>
    </source>
</evidence>
<keyword evidence="1" id="KW-0472">Membrane</keyword>
<dbReference type="RefSeq" id="WP_127745507.1">
    <property type="nucleotide sequence ID" value="NZ_SACN01000003.1"/>
</dbReference>
<keyword evidence="1" id="KW-1133">Transmembrane helix</keyword>
<dbReference type="OrthoDB" id="9768004at2"/>
<keyword evidence="3" id="KW-1185">Reference proteome</keyword>
<dbReference type="EMBL" id="SACN01000003">
    <property type="protein sequence ID" value="RVT90254.1"/>
    <property type="molecule type" value="Genomic_DNA"/>
</dbReference>
<feature type="transmembrane region" description="Helical" evidence="1">
    <location>
        <begin position="94"/>
        <end position="120"/>
    </location>
</feature>
<organism evidence="2 3">
    <name type="scientific">Sphingomonas crocodyli</name>
    <dbReference type="NCBI Taxonomy" id="1979270"/>
    <lineage>
        <taxon>Bacteria</taxon>
        <taxon>Pseudomonadati</taxon>
        <taxon>Pseudomonadota</taxon>
        <taxon>Alphaproteobacteria</taxon>
        <taxon>Sphingomonadales</taxon>
        <taxon>Sphingomonadaceae</taxon>
        <taxon>Sphingomonas</taxon>
    </lineage>
</organism>
<name>A0A437LY14_9SPHN</name>
<dbReference type="Proteomes" id="UP000282971">
    <property type="component" value="Unassembled WGS sequence"/>
</dbReference>
<comment type="caution">
    <text evidence="2">The sequence shown here is derived from an EMBL/GenBank/DDBJ whole genome shotgun (WGS) entry which is preliminary data.</text>
</comment>
<evidence type="ECO:0000256" key="1">
    <source>
        <dbReference type="SAM" id="Phobius"/>
    </source>
</evidence>
<proteinExistence type="predicted"/>
<dbReference type="AlphaFoldDB" id="A0A437LY14"/>
<keyword evidence="1" id="KW-0812">Transmembrane</keyword>
<reference evidence="2 3" key="1">
    <citation type="submission" date="2019-01" db="EMBL/GenBank/DDBJ databases">
        <authorList>
            <person name="Chen W.-M."/>
        </authorList>
    </citation>
    <scope>NUCLEOTIDE SEQUENCE [LARGE SCALE GENOMIC DNA]</scope>
    <source>
        <strain evidence="2 3">CCP-7</strain>
    </source>
</reference>
<gene>
    <name evidence="2" type="ORF">EOD43_18350</name>
</gene>
<sequence length="134" mass="15168">MAALAAWEWNQAGVVRRRRTWIIVAAILTLAGLFAYLVLYSLFIEPIRGTNTRETKGFTCTAQARELYWDQCPDLPRDALRDAEVSWTRSSITIVRLAMTAAWMIFTAALICAVTAVVMGDRAKRSVKRRITKM</sequence>
<protein>
    <submittedName>
        <fullName evidence="2">Uncharacterized protein</fullName>
    </submittedName>
</protein>
<feature type="transmembrane region" description="Helical" evidence="1">
    <location>
        <begin position="21"/>
        <end position="43"/>
    </location>
</feature>
<accession>A0A437LY14</accession>
<evidence type="ECO:0000313" key="2">
    <source>
        <dbReference type="EMBL" id="RVT90254.1"/>
    </source>
</evidence>